<reference evidence="1 2" key="1">
    <citation type="journal article" date="2016" name="Nat. Commun.">
        <title>Thousands of microbial genomes shed light on interconnected biogeochemical processes in an aquifer system.</title>
        <authorList>
            <person name="Anantharaman K."/>
            <person name="Brown C.T."/>
            <person name="Hug L.A."/>
            <person name="Sharon I."/>
            <person name="Castelle C.J."/>
            <person name="Probst A.J."/>
            <person name="Thomas B.C."/>
            <person name="Singh A."/>
            <person name="Wilkins M.J."/>
            <person name="Karaoz U."/>
            <person name="Brodie E.L."/>
            <person name="Williams K.H."/>
            <person name="Hubbard S.S."/>
            <person name="Banfield J.F."/>
        </authorList>
    </citation>
    <scope>NUCLEOTIDE SEQUENCE [LARGE SCALE GENOMIC DNA]</scope>
</reference>
<evidence type="ECO:0008006" key="3">
    <source>
        <dbReference type="Google" id="ProtNLM"/>
    </source>
</evidence>
<protein>
    <recommendedName>
        <fullName evidence="3">Antitoxin</fullName>
    </recommendedName>
</protein>
<dbReference type="STRING" id="1798644.A2122_01830"/>
<name>A0A1G2C5D4_9BACT</name>
<proteinExistence type="predicted"/>
<comment type="caution">
    <text evidence="1">The sequence shown here is derived from an EMBL/GenBank/DDBJ whole genome shotgun (WGS) entry which is preliminary data.</text>
</comment>
<evidence type="ECO:0000313" key="2">
    <source>
        <dbReference type="Proteomes" id="UP000176648"/>
    </source>
</evidence>
<dbReference type="EMBL" id="MHKU01000035">
    <property type="protein sequence ID" value="OGY96341.1"/>
    <property type="molecule type" value="Genomic_DNA"/>
</dbReference>
<organism evidence="1 2">
    <name type="scientific">Candidatus Liptonbacteria bacterium GWB1_49_6</name>
    <dbReference type="NCBI Taxonomy" id="1798644"/>
    <lineage>
        <taxon>Bacteria</taxon>
        <taxon>Candidatus Liptoniibacteriota</taxon>
    </lineage>
</organism>
<gene>
    <name evidence="1" type="ORF">A2122_01830</name>
</gene>
<dbReference type="Proteomes" id="UP000176648">
    <property type="component" value="Unassembled WGS sequence"/>
</dbReference>
<accession>A0A1G2C5D4</accession>
<evidence type="ECO:0000313" key="1">
    <source>
        <dbReference type="EMBL" id="OGY96341.1"/>
    </source>
</evidence>
<sequence length="72" mass="8446">MSQEKPTLRKRAEKDRTTEQALLAMIWRNELDPQEFNESSEVLDVLADIRSHQVNVTEGWNAIQEIREGEKH</sequence>
<dbReference type="AlphaFoldDB" id="A0A1G2C5D4"/>